<gene>
    <name evidence="2" type="ORF">SAMN05216222_5543</name>
    <name evidence="3" type="ORF">SAMN05216222_5552</name>
</gene>
<feature type="domain" description="Replication-associated protein G2P C-terminal" evidence="1">
    <location>
        <begin position="281"/>
        <end position="361"/>
    </location>
</feature>
<dbReference type="RefSeq" id="WP_092281227.1">
    <property type="nucleotide sequence ID" value="NZ_LT629762.1"/>
</dbReference>
<proteinExistence type="predicted"/>
<sequence length="374" mass="42644">MFYDWIKASQDYSFDLRKVGNILLRRVDAESNEVLSESAPPFHAEGSYCTTFKINVCGRRLTVDGNSSRINRLDNVFGIERLDDNMKVINAVLADWDLPPLTKCTKVEHLQNGGSLTDGAVFHRLDLTDNFSVGKGNERAFLRGISSQRFRNSIGYLYPDGNTTVWTPKGGEKAGRLVYPGNYNKAAELEAHLLPKVKKTYGEDSDEYTYVRDLRDWCASVGMVRSEIKLRSEFLKRERLCHWGLFDEDRLRHIHRDFLTVGDRMKVTAMDITSISEQLLAENICDSMQAAGRTAGYAYEWMNGKKFDLTKSAVKVHRARLRQIGIDIKLPFDSSRHGVVFLRNVREVERNFELGMPSFYRPASIPGRLRLVAA</sequence>
<dbReference type="GO" id="GO:0006260">
    <property type="term" value="P:DNA replication"/>
    <property type="evidence" value="ECO:0007669"/>
    <property type="project" value="InterPro"/>
</dbReference>
<dbReference type="STRING" id="1148509.SAMN05216222_5543"/>
<accession>A0A1H2BW67</accession>
<reference evidence="2 4" key="1">
    <citation type="submission" date="2016-10" db="EMBL/GenBank/DDBJ databases">
        <authorList>
            <person name="de Groot N.N."/>
        </authorList>
    </citation>
    <scope>NUCLEOTIDE SEQUENCE [LARGE SCALE GENOMIC DNA]</scope>
    <source>
        <strain evidence="2 4">LMG 26867</strain>
    </source>
</reference>
<dbReference type="EMBL" id="LT629762">
    <property type="protein sequence ID" value="SDT62520.1"/>
    <property type="molecule type" value="Genomic_DNA"/>
</dbReference>
<evidence type="ECO:0000313" key="3">
    <source>
        <dbReference type="EMBL" id="SDT62520.1"/>
    </source>
</evidence>
<dbReference type="AlphaFoldDB" id="A0A1H2BW67"/>
<dbReference type="Proteomes" id="UP000198481">
    <property type="component" value="Chromosome I"/>
</dbReference>
<name>A0A1H2BW67_9PSED</name>
<dbReference type="InterPro" id="IPR022688">
    <property type="entry name" value="G2P_C"/>
</dbReference>
<protein>
    <submittedName>
        <fullName evidence="2">Phage X family protein</fullName>
    </submittedName>
</protein>
<evidence type="ECO:0000313" key="2">
    <source>
        <dbReference type="EMBL" id="SDT62403.1"/>
    </source>
</evidence>
<organism evidence="2 4">
    <name type="scientific">Pseudomonas prosekii</name>
    <dbReference type="NCBI Taxonomy" id="1148509"/>
    <lineage>
        <taxon>Bacteria</taxon>
        <taxon>Pseudomonadati</taxon>
        <taxon>Pseudomonadota</taxon>
        <taxon>Gammaproteobacteria</taxon>
        <taxon>Pseudomonadales</taxon>
        <taxon>Pseudomonadaceae</taxon>
        <taxon>Pseudomonas</taxon>
    </lineage>
</organism>
<evidence type="ECO:0000313" key="4">
    <source>
        <dbReference type="Proteomes" id="UP000198481"/>
    </source>
</evidence>
<evidence type="ECO:0000259" key="1">
    <source>
        <dbReference type="Pfam" id="PF05155"/>
    </source>
</evidence>
<dbReference type="Pfam" id="PF05155">
    <property type="entry name" value="G2P_X_C"/>
    <property type="match status" value="1"/>
</dbReference>
<dbReference type="EMBL" id="LT629762">
    <property type="protein sequence ID" value="SDT62403.1"/>
    <property type="molecule type" value="Genomic_DNA"/>
</dbReference>